<comment type="caution">
    <text evidence="1">The sequence shown here is derived from an EMBL/GenBank/DDBJ whole genome shotgun (WGS) entry which is preliminary data.</text>
</comment>
<dbReference type="SUPFAM" id="SSF55486">
    <property type="entry name" value="Metalloproteases ('zincins'), catalytic domain"/>
    <property type="match status" value="1"/>
</dbReference>
<dbReference type="Proteomes" id="UP000078460">
    <property type="component" value="Unassembled WGS sequence"/>
</dbReference>
<proteinExistence type="predicted"/>
<protein>
    <submittedName>
        <fullName evidence="1">Neutral zinc metallopeptidase</fullName>
    </submittedName>
</protein>
<reference evidence="1" key="1">
    <citation type="submission" date="2016-03" db="EMBL/GenBank/DDBJ databases">
        <title>Sphingomonas melonis TY, whole genome shotgun sequencing.</title>
        <authorList>
            <person name="Wang H."/>
            <person name="Zhu P."/>
        </authorList>
    </citation>
    <scope>NUCLEOTIDE SEQUENCE [LARGE SCALE GENOMIC DNA]</scope>
    <source>
        <strain evidence="1">TY</strain>
    </source>
</reference>
<dbReference type="Pfam" id="PF06262">
    <property type="entry name" value="Zincin_1"/>
    <property type="match status" value="1"/>
</dbReference>
<sequence>MAVIMALQESYRQDAFGPAPDADAIEGIARDTIARLPAAFARHLGDVVLIVEEEADDETLAALGLDHPLDLTGLYHGRPIGEKSSMESGALPDRIHLYRQAILVEWVETGVRLDDLVRHVTIHEIGHHFGLSDDDMHALEEAAAD</sequence>
<dbReference type="EMBL" id="LQCK02000012">
    <property type="protein sequence ID" value="KZB95665.1"/>
    <property type="molecule type" value="Genomic_DNA"/>
</dbReference>
<dbReference type="STRING" id="621456.BJP26_01665"/>
<accession>A0A175Y5H1</accession>
<gene>
    <name evidence="1" type="ORF">AVM11_05160</name>
</gene>
<dbReference type="Gene3D" id="3.30.2010.20">
    <property type="match status" value="1"/>
</dbReference>
<dbReference type="AlphaFoldDB" id="A0A175Y5H1"/>
<evidence type="ECO:0000313" key="2">
    <source>
        <dbReference type="Proteomes" id="UP000078460"/>
    </source>
</evidence>
<dbReference type="CDD" id="cd12952">
    <property type="entry name" value="MMP_ACEL2062"/>
    <property type="match status" value="1"/>
</dbReference>
<name>A0A175Y5H1_9SPHN</name>
<organism evidence="1 2">
    <name type="scientific">Sphingomonas melonis TY</name>
    <dbReference type="NCBI Taxonomy" id="621456"/>
    <lineage>
        <taxon>Bacteria</taxon>
        <taxon>Pseudomonadati</taxon>
        <taxon>Pseudomonadota</taxon>
        <taxon>Alphaproteobacteria</taxon>
        <taxon>Sphingomonadales</taxon>
        <taxon>Sphingomonadaceae</taxon>
        <taxon>Sphingomonas</taxon>
    </lineage>
</organism>
<dbReference type="RefSeq" id="WP_017980222.1">
    <property type="nucleotide sequence ID" value="NZ_CP017578.1"/>
</dbReference>
<dbReference type="GeneID" id="93797350"/>
<dbReference type="InterPro" id="IPR010428">
    <property type="entry name" value="Zincin_1"/>
</dbReference>
<dbReference type="KEGG" id="smy:BJP26_01665"/>
<dbReference type="InterPro" id="IPR038555">
    <property type="entry name" value="Zincin_1_sf"/>
</dbReference>
<dbReference type="OrthoDB" id="9806895at2"/>
<keyword evidence="2" id="KW-1185">Reference proteome</keyword>
<evidence type="ECO:0000313" key="1">
    <source>
        <dbReference type="EMBL" id="KZB95665.1"/>
    </source>
</evidence>